<evidence type="ECO:0000313" key="3">
    <source>
        <dbReference type="EMBL" id="MDO6962557.1"/>
    </source>
</evidence>
<proteinExistence type="predicted"/>
<protein>
    <submittedName>
        <fullName evidence="3">Flagellar protein</fullName>
    </submittedName>
</protein>
<organism evidence="3 4">
    <name type="scientific">Rhizobium alvei</name>
    <dbReference type="NCBI Taxonomy" id="1132659"/>
    <lineage>
        <taxon>Bacteria</taxon>
        <taxon>Pseudomonadati</taxon>
        <taxon>Pseudomonadota</taxon>
        <taxon>Alphaproteobacteria</taxon>
        <taxon>Hyphomicrobiales</taxon>
        <taxon>Rhizobiaceae</taxon>
        <taxon>Rhizobium/Agrobacterium group</taxon>
        <taxon>Rhizobium</taxon>
    </lineage>
</organism>
<feature type="compositionally biased region" description="Basic and acidic residues" evidence="1">
    <location>
        <begin position="84"/>
        <end position="98"/>
    </location>
</feature>
<sequence>MTDLEQEDPIRPVKARKSKPVISDRMLGIAGGVLAASAAFFPWYVFFNEDQFTANLRALVSGQGIASWTGRPLETPPETASSGKAEDSAKPDVPDDIKTATVPNAKQDPEEDPASADAQPFPASPVDFHLLHVANGRAMIEDKTGIYVVEVGSSLPDLSKVASVEERSGRWVIITDRGEIYGSNGKEQ</sequence>
<name>A0ABT8YGM3_9HYPH</name>
<gene>
    <name evidence="3" type="ORF">Q4481_01235</name>
</gene>
<evidence type="ECO:0000256" key="2">
    <source>
        <dbReference type="SAM" id="Phobius"/>
    </source>
</evidence>
<keyword evidence="4" id="KW-1185">Reference proteome</keyword>
<reference evidence="3" key="1">
    <citation type="journal article" date="2015" name="Int. J. Syst. Evol. Microbiol.">
        <title>Rhizobium alvei sp. nov., isolated from a freshwater river.</title>
        <authorList>
            <person name="Sheu S.Y."/>
            <person name="Huang H.W."/>
            <person name="Young C.C."/>
            <person name="Chen W.M."/>
        </authorList>
    </citation>
    <scope>NUCLEOTIDE SEQUENCE</scope>
    <source>
        <strain evidence="3">TNR-22</strain>
    </source>
</reference>
<keyword evidence="3" id="KW-0966">Cell projection</keyword>
<keyword evidence="3" id="KW-0969">Cilium</keyword>
<feature type="region of interest" description="Disordered" evidence="1">
    <location>
        <begin position="67"/>
        <end position="121"/>
    </location>
</feature>
<keyword evidence="2" id="KW-0472">Membrane</keyword>
<keyword evidence="2" id="KW-1133">Transmembrane helix</keyword>
<keyword evidence="3" id="KW-0282">Flagellum</keyword>
<comment type="caution">
    <text evidence="3">The sequence shown here is derived from an EMBL/GenBank/DDBJ whole genome shotgun (WGS) entry which is preliminary data.</text>
</comment>
<keyword evidence="2" id="KW-0812">Transmembrane</keyword>
<dbReference type="EMBL" id="JAUOZU010000001">
    <property type="protein sequence ID" value="MDO6962557.1"/>
    <property type="molecule type" value="Genomic_DNA"/>
</dbReference>
<reference evidence="3" key="2">
    <citation type="submission" date="2023-07" db="EMBL/GenBank/DDBJ databases">
        <authorList>
            <person name="Shen H."/>
        </authorList>
    </citation>
    <scope>NUCLEOTIDE SEQUENCE</scope>
    <source>
        <strain evidence="3">TNR-22</strain>
    </source>
</reference>
<dbReference type="RefSeq" id="WP_304374432.1">
    <property type="nucleotide sequence ID" value="NZ_JAUOZU010000001.1"/>
</dbReference>
<dbReference type="Proteomes" id="UP001174932">
    <property type="component" value="Unassembled WGS sequence"/>
</dbReference>
<accession>A0ABT8YGM3</accession>
<evidence type="ECO:0000313" key="4">
    <source>
        <dbReference type="Proteomes" id="UP001174932"/>
    </source>
</evidence>
<feature type="transmembrane region" description="Helical" evidence="2">
    <location>
        <begin position="26"/>
        <end position="47"/>
    </location>
</feature>
<evidence type="ECO:0000256" key="1">
    <source>
        <dbReference type="SAM" id="MobiDB-lite"/>
    </source>
</evidence>